<dbReference type="OrthoDB" id="10029313at2759"/>
<reference evidence="1 2" key="1">
    <citation type="submission" date="2018-11" db="EMBL/GenBank/DDBJ databases">
        <authorList>
            <consortium name="Pathogen Informatics"/>
        </authorList>
    </citation>
    <scope>NUCLEOTIDE SEQUENCE [LARGE SCALE GENOMIC DNA]</scope>
</reference>
<sequence>MLGASLSDAHPRLRKFQSSEDQRMQFCRDKIPLELFKSLGAMIAHASEHERQMKGTKTEKNEKASGRVVNLSSRAFTTAEENVLSRGMKYNFSDSNHLEILAKLETIVSTTNLIENEQFTIRDKFTQALNNRNQFSPLFHEEKKTLKTLRSNKTIVVVPADK</sequence>
<proteinExistence type="predicted"/>
<evidence type="ECO:0000313" key="1">
    <source>
        <dbReference type="EMBL" id="VDN13281.1"/>
    </source>
</evidence>
<dbReference type="Proteomes" id="UP000281553">
    <property type="component" value="Unassembled WGS sequence"/>
</dbReference>
<dbReference type="AlphaFoldDB" id="A0A3P7M514"/>
<gene>
    <name evidence="1" type="ORF">DILT_LOCUS9112</name>
</gene>
<name>A0A3P7M514_DIBLA</name>
<keyword evidence="2" id="KW-1185">Reference proteome</keyword>
<dbReference type="EMBL" id="UYRU01056023">
    <property type="protein sequence ID" value="VDN13281.1"/>
    <property type="molecule type" value="Genomic_DNA"/>
</dbReference>
<organism evidence="1 2">
    <name type="scientific">Dibothriocephalus latus</name>
    <name type="common">Fish tapeworm</name>
    <name type="synonym">Diphyllobothrium latum</name>
    <dbReference type="NCBI Taxonomy" id="60516"/>
    <lineage>
        <taxon>Eukaryota</taxon>
        <taxon>Metazoa</taxon>
        <taxon>Spiralia</taxon>
        <taxon>Lophotrochozoa</taxon>
        <taxon>Platyhelminthes</taxon>
        <taxon>Cestoda</taxon>
        <taxon>Eucestoda</taxon>
        <taxon>Diphyllobothriidea</taxon>
        <taxon>Diphyllobothriidae</taxon>
        <taxon>Dibothriocephalus</taxon>
    </lineage>
</organism>
<accession>A0A3P7M514</accession>
<evidence type="ECO:0000313" key="2">
    <source>
        <dbReference type="Proteomes" id="UP000281553"/>
    </source>
</evidence>
<protein>
    <submittedName>
        <fullName evidence="1">Uncharacterized protein</fullName>
    </submittedName>
</protein>